<organism evidence="1 2">
    <name type="scientific">Vibrio quintilis</name>
    <dbReference type="NCBI Taxonomy" id="1117707"/>
    <lineage>
        <taxon>Bacteria</taxon>
        <taxon>Pseudomonadati</taxon>
        <taxon>Pseudomonadota</taxon>
        <taxon>Gammaproteobacteria</taxon>
        <taxon>Vibrionales</taxon>
        <taxon>Vibrionaceae</taxon>
        <taxon>Vibrio</taxon>
    </lineage>
</organism>
<dbReference type="EMBL" id="FRFG01000015">
    <property type="protein sequence ID" value="SHO55548.1"/>
    <property type="molecule type" value="Genomic_DNA"/>
</dbReference>
<evidence type="ECO:0000313" key="1">
    <source>
        <dbReference type="EMBL" id="SHO55548.1"/>
    </source>
</evidence>
<protein>
    <submittedName>
        <fullName evidence="1">Uncharacterized protein</fullName>
    </submittedName>
</protein>
<gene>
    <name evidence="1" type="ORF">VQ7734_01284</name>
</gene>
<name>A0A1M7YSF7_9VIBR</name>
<reference evidence="2" key="1">
    <citation type="submission" date="2016-12" db="EMBL/GenBank/DDBJ databases">
        <authorList>
            <person name="Rodrigo-Torres L."/>
            <person name="Arahal R.D."/>
            <person name="Lucena T."/>
        </authorList>
    </citation>
    <scope>NUCLEOTIDE SEQUENCE [LARGE SCALE GENOMIC DNA]</scope>
</reference>
<dbReference type="RefSeq" id="WP_073580663.1">
    <property type="nucleotide sequence ID" value="NZ_AP024897.1"/>
</dbReference>
<dbReference type="AlphaFoldDB" id="A0A1M7YSF7"/>
<dbReference type="OrthoDB" id="9180944at2"/>
<keyword evidence="2" id="KW-1185">Reference proteome</keyword>
<proteinExistence type="predicted"/>
<dbReference type="STRING" id="1117707.VQ7734_01284"/>
<evidence type="ECO:0000313" key="2">
    <source>
        <dbReference type="Proteomes" id="UP000184600"/>
    </source>
</evidence>
<sequence>MLVNNISHDLVTERAKRDWFAYWKHYKKNENEYCAEANCLNKASYGALVTIQPKDYDHVYVIGLCECHGKNVNKIEQPLIELSPDAELIESDLTL</sequence>
<accession>A0A1M7YSF7</accession>
<dbReference type="Proteomes" id="UP000184600">
    <property type="component" value="Unassembled WGS sequence"/>
</dbReference>